<gene>
    <name evidence="2" type="ORF">HUK82_08650</name>
</gene>
<dbReference type="PANTHER" id="PTHR43707:SF1">
    <property type="entry name" value="HISTIDINE--TRNA LIGASE, MITOCHONDRIAL-RELATED"/>
    <property type="match status" value="1"/>
</dbReference>
<name>A0A850PHI0_9PROT</name>
<organism evidence="2 3">
    <name type="scientific">Ameyamaea chiangmaiensis</name>
    <dbReference type="NCBI Taxonomy" id="442969"/>
    <lineage>
        <taxon>Bacteria</taxon>
        <taxon>Pseudomonadati</taxon>
        <taxon>Pseudomonadota</taxon>
        <taxon>Alphaproteobacteria</taxon>
        <taxon>Acetobacterales</taxon>
        <taxon>Acetobacteraceae</taxon>
        <taxon>Ameyamaea</taxon>
    </lineage>
</organism>
<keyword evidence="2" id="KW-0808">Transferase</keyword>
<dbReference type="RefSeq" id="WP_176613589.1">
    <property type="nucleotide sequence ID" value="NZ_JABXXR010000055.1"/>
</dbReference>
<keyword evidence="3" id="KW-1185">Reference proteome</keyword>
<dbReference type="AlphaFoldDB" id="A0A850PHI0"/>
<dbReference type="GO" id="GO:0005737">
    <property type="term" value="C:cytoplasm"/>
    <property type="evidence" value="ECO:0007669"/>
    <property type="project" value="InterPro"/>
</dbReference>
<evidence type="ECO:0000313" key="3">
    <source>
        <dbReference type="Proteomes" id="UP000585665"/>
    </source>
</evidence>
<sequence length="207" mass="21780">MMDDAPLNPALLPAGFVDLLPPQAEAEADGIEALMAVFGTHGYERVRPPLMEFEAGLLSGSGAALAEQAFRLMDPDTRRMMAVRPDSTPQIARIASTRLADAPRPLRLSYAGPCVLVTGSGRESARQISQAGIELIGPDSPEADAEIVAVAAEALERLGTGRVSFDLTMPPLVPALLADQPLDDATRRALLHALDRKDAAAVAQHGG</sequence>
<keyword evidence="2" id="KW-0328">Glycosyltransferase</keyword>
<feature type="non-terminal residue" evidence="2">
    <location>
        <position position="207"/>
    </location>
</feature>
<dbReference type="Proteomes" id="UP000585665">
    <property type="component" value="Unassembled WGS sequence"/>
</dbReference>
<dbReference type="PANTHER" id="PTHR43707">
    <property type="entry name" value="HISTIDYL-TRNA SYNTHETASE"/>
    <property type="match status" value="1"/>
</dbReference>
<comment type="caution">
    <text evidence="2">The sequence shown here is derived from an EMBL/GenBank/DDBJ whole genome shotgun (WGS) entry which is preliminary data.</text>
</comment>
<dbReference type="SUPFAM" id="SSF55681">
    <property type="entry name" value="Class II aaRS and biotin synthetases"/>
    <property type="match status" value="1"/>
</dbReference>
<evidence type="ECO:0000259" key="1">
    <source>
        <dbReference type="Pfam" id="PF13393"/>
    </source>
</evidence>
<protein>
    <submittedName>
        <fullName evidence="2">ATP phosphoribosyltransferase regulatory subunit</fullName>
    </submittedName>
</protein>
<reference evidence="2 3" key="1">
    <citation type="submission" date="2020-06" db="EMBL/GenBank/DDBJ databases">
        <title>Description of novel acetic acid bacteria.</title>
        <authorList>
            <person name="Sombolestani A."/>
        </authorList>
    </citation>
    <scope>NUCLEOTIDE SEQUENCE [LARGE SCALE GENOMIC DNA]</scope>
    <source>
        <strain evidence="2 3">LMG 27010</strain>
    </source>
</reference>
<dbReference type="GO" id="GO:0004821">
    <property type="term" value="F:histidine-tRNA ligase activity"/>
    <property type="evidence" value="ECO:0007669"/>
    <property type="project" value="TreeGrafter"/>
</dbReference>
<dbReference type="InterPro" id="IPR041715">
    <property type="entry name" value="HisRS-like_core"/>
</dbReference>
<feature type="domain" description="Class II Histidinyl-tRNA synthetase (HisRS)-like catalytic core" evidence="1">
    <location>
        <begin position="15"/>
        <end position="204"/>
    </location>
</feature>
<dbReference type="GO" id="GO:0006427">
    <property type="term" value="P:histidyl-tRNA aminoacylation"/>
    <property type="evidence" value="ECO:0007669"/>
    <property type="project" value="TreeGrafter"/>
</dbReference>
<evidence type="ECO:0000313" key="2">
    <source>
        <dbReference type="EMBL" id="NVN40631.1"/>
    </source>
</evidence>
<dbReference type="GO" id="GO:0016757">
    <property type="term" value="F:glycosyltransferase activity"/>
    <property type="evidence" value="ECO:0007669"/>
    <property type="project" value="UniProtKB-KW"/>
</dbReference>
<accession>A0A850PHI0</accession>
<dbReference type="Gene3D" id="3.30.930.10">
    <property type="entry name" value="Bira Bifunctional Protein, Domain 2"/>
    <property type="match status" value="1"/>
</dbReference>
<dbReference type="InterPro" id="IPR045864">
    <property type="entry name" value="aa-tRNA-synth_II/BPL/LPL"/>
</dbReference>
<dbReference type="Pfam" id="PF13393">
    <property type="entry name" value="tRNA-synt_His"/>
    <property type="match status" value="1"/>
</dbReference>
<dbReference type="EMBL" id="JABXXR010000055">
    <property type="protein sequence ID" value="NVN40631.1"/>
    <property type="molecule type" value="Genomic_DNA"/>
</dbReference>
<proteinExistence type="predicted"/>
<dbReference type="InterPro" id="IPR004516">
    <property type="entry name" value="HisRS/HisZ"/>
</dbReference>